<dbReference type="SUPFAM" id="SSF54913">
    <property type="entry name" value="GlnB-like"/>
    <property type="match status" value="1"/>
</dbReference>
<dbReference type="InterPro" id="IPR015867">
    <property type="entry name" value="N-reg_PII/ATP_PRibTrfase_C"/>
</dbReference>
<dbReference type="STRING" id="1218508.JG29_04130"/>
<dbReference type="EMBL" id="JXBZ01000002">
    <property type="protein sequence ID" value="KJY51362.1"/>
    <property type="molecule type" value="Genomic_DNA"/>
</dbReference>
<reference evidence="1 2" key="1">
    <citation type="submission" date="2014-12" db="EMBL/GenBank/DDBJ databases">
        <title>Comparative genomics of the lactic acid bacteria isolated from the honey bee gut.</title>
        <authorList>
            <person name="Ellegaard K.M."/>
            <person name="Tamarit D."/>
            <person name="Javelind E."/>
            <person name="Olofsson T."/>
            <person name="Andersson S.G."/>
            <person name="Vasquez A."/>
        </authorList>
    </citation>
    <scope>NUCLEOTIDE SEQUENCE [LARGE SCALE GENOMIC DNA]</scope>
    <source>
        <strain evidence="1 2">Hon2</strain>
    </source>
</reference>
<dbReference type="OrthoDB" id="9794275at2"/>
<evidence type="ECO:0008006" key="3">
    <source>
        <dbReference type="Google" id="ProtNLM"/>
    </source>
</evidence>
<keyword evidence="2" id="KW-1185">Reference proteome</keyword>
<gene>
    <name evidence="1" type="ORF">JG29_04130</name>
</gene>
<dbReference type="PANTHER" id="PTHR38456:SF1">
    <property type="entry name" value="CYCLIC DI-AMP RECEPTOR A"/>
    <property type="match status" value="1"/>
</dbReference>
<comment type="caution">
    <text evidence="1">The sequence shown here is derived from an EMBL/GenBank/DDBJ whole genome shotgun (WGS) entry which is preliminary data.</text>
</comment>
<dbReference type="InterPro" id="IPR010375">
    <property type="entry name" value="CdAMP_rec"/>
</dbReference>
<protein>
    <recommendedName>
        <fullName evidence="3">Nitrogen regulatory protein P-II</fullName>
    </recommendedName>
</protein>
<dbReference type="RefSeq" id="WP_045922299.1">
    <property type="nucleotide sequence ID" value="NZ_JAAEDY010000002.1"/>
</dbReference>
<sequence length="108" mass="12126">MKLIIAFIQDKDCNRLVKALNKEKFLSTRLSTTGNFLKRGNSTLLLGVKDSQVERVLAIIKDHSHMRQEFITTSMATNMMGEVPNQPVEVTVGGATVLILPLERMVHF</sequence>
<dbReference type="PATRIC" id="fig|1218508.4.peg.421"/>
<dbReference type="PANTHER" id="PTHR38456">
    <property type="entry name" value="CYCLIC DI-AMP RECEPTOR A"/>
    <property type="match status" value="1"/>
</dbReference>
<proteinExistence type="predicted"/>
<dbReference type="Pfam" id="PF06153">
    <property type="entry name" value="CdAMP_rec"/>
    <property type="match status" value="1"/>
</dbReference>
<organism evidence="1 2">
    <name type="scientific">Bombilactobacillus mellis</name>
    <dbReference type="NCBI Taxonomy" id="1218508"/>
    <lineage>
        <taxon>Bacteria</taxon>
        <taxon>Bacillati</taxon>
        <taxon>Bacillota</taxon>
        <taxon>Bacilli</taxon>
        <taxon>Lactobacillales</taxon>
        <taxon>Lactobacillaceae</taxon>
        <taxon>Bombilactobacillus</taxon>
    </lineage>
</organism>
<name>A0A0F4KXM7_9LACO</name>
<dbReference type="HOGENOM" id="CLU_143974_1_0_9"/>
<dbReference type="Gene3D" id="3.30.70.120">
    <property type="match status" value="1"/>
</dbReference>
<dbReference type="InterPro" id="IPR011322">
    <property type="entry name" value="N-reg_PII-like_a/b"/>
</dbReference>
<evidence type="ECO:0000313" key="2">
    <source>
        <dbReference type="Proteomes" id="UP000033695"/>
    </source>
</evidence>
<dbReference type="AlphaFoldDB" id="A0A0F4KXM7"/>
<evidence type="ECO:0000313" key="1">
    <source>
        <dbReference type="EMBL" id="KJY51362.1"/>
    </source>
</evidence>
<accession>A0A0F4KXM7</accession>
<dbReference type="Proteomes" id="UP000033695">
    <property type="component" value="Unassembled WGS sequence"/>
</dbReference>